<dbReference type="InterPro" id="IPR034136">
    <property type="entry name" value="TOPRIM_Topo6A/Spo11"/>
</dbReference>
<dbReference type="InterPro" id="IPR013049">
    <property type="entry name" value="Spo11/TopoVI_A_N"/>
</dbReference>
<keyword evidence="6" id="KW-0460">Magnesium</keyword>
<dbReference type="Pfam" id="PF04406">
    <property type="entry name" value="TP6A_N"/>
    <property type="match status" value="1"/>
</dbReference>
<dbReference type="Gene3D" id="3.40.1360.10">
    <property type="match status" value="1"/>
</dbReference>
<dbReference type="InterPro" id="IPR002815">
    <property type="entry name" value="Spo11/TopoVI_A"/>
</dbReference>
<dbReference type="Proteomes" id="UP000054302">
    <property type="component" value="Unassembled WGS sequence"/>
</dbReference>
<keyword evidence="8 10" id="KW-0238">DNA-binding</keyword>
<evidence type="ECO:0000256" key="1">
    <source>
        <dbReference type="ARBA" id="ARBA00000185"/>
    </source>
</evidence>
<feature type="domain" description="Spo11/DNA topoisomerase VI subunit A N-terminal" evidence="11">
    <location>
        <begin position="92"/>
        <end position="153"/>
    </location>
</feature>
<dbReference type="PRINTS" id="PR01550">
    <property type="entry name" value="TOP6AFAMILY"/>
</dbReference>
<dbReference type="GO" id="GO:0042138">
    <property type="term" value="P:meiotic DNA double-strand break formation"/>
    <property type="evidence" value="ECO:0007669"/>
    <property type="project" value="TreeGrafter"/>
</dbReference>
<dbReference type="InterPro" id="IPR036388">
    <property type="entry name" value="WH-like_DNA-bd_sf"/>
</dbReference>
<comment type="similarity">
    <text evidence="3 10">Belongs to the TOP6A family.</text>
</comment>
<comment type="cofactor">
    <cofactor evidence="2">
        <name>Mg(2+)</name>
        <dbReference type="ChEBI" id="CHEBI:18420"/>
    </cofactor>
</comment>
<evidence type="ECO:0000256" key="5">
    <source>
        <dbReference type="ARBA" id="ARBA00022723"/>
    </source>
</evidence>
<dbReference type="Pfam" id="PF21180">
    <property type="entry name" value="TOP6A-Spo11_Toprim"/>
    <property type="match status" value="1"/>
</dbReference>
<dbReference type="GO" id="GO:0000706">
    <property type="term" value="P:meiotic DNA double-strand break processing"/>
    <property type="evidence" value="ECO:0007669"/>
    <property type="project" value="TreeGrafter"/>
</dbReference>
<dbReference type="VEuPathDB" id="FungiDB:PV10_06691"/>
<dbReference type="InterPro" id="IPR036078">
    <property type="entry name" value="Spo11/TopoVI_A_sf"/>
</dbReference>
<dbReference type="GeneID" id="27324536"/>
<dbReference type="PROSITE" id="PS52041">
    <property type="entry name" value="TOPO_IIB"/>
    <property type="match status" value="1"/>
</dbReference>
<evidence type="ECO:0000256" key="6">
    <source>
        <dbReference type="ARBA" id="ARBA00022842"/>
    </source>
</evidence>
<evidence type="ECO:0000256" key="3">
    <source>
        <dbReference type="ARBA" id="ARBA00006559"/>
    </source>
</evidence>
<keyword evidence="14" id="KW-1185">Reference proteome</keyword>
<dbReference type="PANTHER" id="PTHR10848:SF0">
    <property type="entry name" value="MEIOTIC RECOMBINATION PROTEIN SPO11"/>
    <property type="match status" value="1"/>
</dbReference>
<dbReference type="HOGENOM" id="CLU_037229_0_0_1"/>
<dbReference type="RefSeq" id="XP_016223807.1">
    <property type="nucleotide sequence ID" value="XM_016371514.1"/>
</dbReference>
<proteinExistence type="inferred from homology"/>
<dbReference type="GO" id="GO:0000228">
    <property type="term" value="C:nuclear chromosome"/>
    <property type="evidence" value="ECO:0007669"/>
    <property type="project" value="TreeGrafter"/>
</dbReference>
<dbReference type="OrthoDB" id="5377392at2759"/>
<evidence type="ECO:0000256" key="9">
    <source>
        <dbReference type="ARBA" id="ARBA00023235"/>
    </source>
</evidence>
<evidence type="ECO:0000256" key="8">
    <source>
        <dbReference type="ARBA" id="ARBA00023125"/>
    </source>
</evidence>
<reference evidence="13 14" key="1">
    <citation type="submission" date="2015-01" db="EMBL/GenBank/DDBJ databases">
        <title>The Genome Sequence of Exophiala mesophila CBS40295.</title>
        <authorList>
            <consortium name="The Broad Institute Genomics Platform"/>
            <person name="Cuomo C."/>
            <person name="de Hoog S."/>
            <person name="Gorbushina A."/>
            <person name="Stielow B."/>
            <person name="Teixiera M."/>
            <person name="Abouelleil A."/>
            <person name="Chapman S.B."/>
            <person name="Priest M."/>
            <person name="Young S.K."/>
            <person name="Wortman J."/>
            <person name="Nusbaum C."/>
            <person name="Birren B."/>
        </authorList>
    </citation>
    <scope>NUCLEOTIDE SEQUENCE [LARGE SCALE GENOMIC DNA]</scope>
    <source>
        <strain evidence="13 14">CBS 40295</strain>
    </source>
</reference>
<feature type="active site" description="O-(5'-phospho-DNA)-tyrosine intermediate" evidence="10">
    <location>
        <position position="121"/>
    </location>
</feature>
<evidence type="ECO:0000259" key="11">
    <source>
        <dbReference type="Pfam" id="PF04406"/>
    </source>
</evidence>
<dbReference type="STRING" id="212818.A0A0D1ZZG1"/>
<dbReference type="GO" id="GO:0005524">
    <property type="term" value="F:ATP binding"/>
    <property type="evidence" value="ECO:0007669"/>
    <property type="project" value="InterPro"/>
</dbReference>
<organism evidence="13 14">
    <name type="scientific">Exophiala mesophila</name>
    <name type="common">Black yeast-like fungus</name>
    <dbReference type="NCBI Taxonomy" id="212818"/>
    <lineage>
        <taxon>Eukaryota</taxon>
        <taxon>Fungi</taxon>
        <taxon>Dikarya</taxon>
        <taxon>Ascomycota</taxon>
        <taxon>Pezizomycotina</taxon>
        <taxon>Eurotiomycetes</taxon>
        <taxon>Chaetothyriomycetidae</taxon>
        <taxon>Chaetothyriales</taxon>
        <taxon>Herpotrichiellaceae</taxon>
        <taxon>Exophiala</taxon>
    </lineage>
</organism>
<dbReference type="GO" id="GO:0046872">
    <property type="term" value="F:metal ion binding"/>
    <property type="evidence" value="ECO:0007669"/>
    <property type="project" value="UniProtKB-KW"/>
</dbReference>
<keyword evidence="9 10" id="KW-0413">Isomerase</keyword>
<evidence type="ECO:0000313" key="14">
    <source>
        <dbReference type="Proteomes" id="UP000054302"/>
    </source>
</evidence>
<dbReference type="EMBL" id="KN847523">
    <property type="protein sequence ID" value="KIV92233.1"/>
    <property type="molecule type" value="Genomic_DNA"/>
</dbReference>
<dbReference type="GO" id="GO:0007131">
    <property type="term" value="P:reciprocal meiotic recombination"/>
    <property type="evidence" value="ECO:0007669"/>
    <property type="project" value="TreeGrafter"/>
</dbReference>
<evidence type="ECO:0000256" key="7">
    <source>
        <dbReference type="ARBA" id="ARBA00023029"/>
    </source>
</evidence>
<dbReference type="OMA" id="IYYLDPV"/>
<dbReference type="SUPFAM" id="SSF56726">
    <property type="entry name" value="DNA topoisomerase IV, alpha subunit"/>
    <property type="match status" value="1"/>
</dbReference>
<dbReference type="CDD" id="cd00223">
    <property type="entry name" value="TOPRIM_TopoIIB_SPO"/>
    <property type="match status" value="1"/>
</dbReference>
<keyword evidence="5" id="KW-0479">Metal-binding</keyword>
<gene>
    <name evidence="13" type="ORF">PV10_06691</name>
</gene>
<evidence type="ECO:0000256" key="10">
    <source>
        <dbReference type="PROSITE-ProRule" id="PRU01385"/>
    </source>
</evidence>
<dbReference type="GO" id="GO:0003677">
    <property type="term" value="F:DNA binding"/>
    <property type="evidence" value="ECO:0007669"/>
    <property type="project" value="UniProtKB-UniRule"/>
</dbReference>
<dbReference type="Gene3D" id="1.10.10.10">
    <property type="entry name" value="Winged helix-like DNA-binding domain superfamily/Winged helix DNA-binding domain"/>
    <property type="match status" value="1"/>
</dbReference>
<protein>
    <recommendedName>
        <fullName evidence="4">DNA topoisomerase (ATP-hydrolyzing)</fullName>
        <ecNumber evidence="4">5.6.2.2</ecNumber>
    </recommendedName>
</protein>
<evidence type="ECO:0000313" key="13">
    <source>
        <dbReference type="EMBL" id="KIV92233.1"/>
    </source>
</evidence>
<accession>A0A0D1ZZG1</accession>
<dbReference type="AlphaFoldDB" id="A0A0D1ZZG1"/>
<evidence type="ECO:0000256" key="2">
    <source>
        <dbReference type="ARBA" id="ARBA00001946"/>
    </source>
</evidence>
<dbReference type="PANTHER" id="PTHR10848">
    <property type="entry name" value="MEIOTIC RECOMBINATION PROTEIN SPO11"/>
    <property type="match status" value="1"/>
</dbReference>
<evidence type="ECO:0000259" key="12">
    <source>
        <dbReference type="Pfam" id="PF21180"/>
    </source>
</evidence>
<dbReference type="GO" id="GO:0003918">
    <property type="term" value="F:DNA topoisomerase type II (double strand cut, ATP-hydrolyzing) activity"/>
    <property type="evidence" value="ECO:0007669"/>
    <property type="project" value="UniProtKB-UniRule"/>
</dbReference>
<evidence type="ECO:0000256" key="4">
    <source>
        <dbReference type="ARBA" id="ARBA00012895"/>
    </source>
</evidence>
<comment type="catalytic activity">
    <reaction evidence="1 10">
        <text>ATP-dependent breakage, passage and rejoining of double-stranded DNA.</text>
        <dbReference type="EC" id="5.6.2.2"/>
    </reaction>
</comment>
<name>A0A0D1ZZG1_EXOME</name>
<dbReference type="EC" id="5.6.2.2" evidence="4"/>
<sequence>MTFNVDLEPSTRQAPVHVSLAHQKVINYIESTFDNIIQEIRVRPYGKPVITLRRITAIKPYYDHSDYMRLKWHIEDRPISYSFPGKNKDEAWRFACLGRVLGEIYAAVQSGILVTKRDIYYHDPSLFKHQGLVDRLVDDIAHTCGVRRLDLHVVASPKGLVAGFKNEVITIPDMFPHAHLDALGHVRWILVVEKEATLKALVEQSLHLHPTLGSGIIVTAKGYPDLATRKFLRTLCDELSPPVPLWGLFDLDPDGMRILKCYVYGSKTLAHEQECNLPEMKWIGLRYRHLLQTCHDFSLSLPLTPRDRAVAASILNSHEWRDESGNILPCLVGCHVELQRMLLLNRKAEIQALDDVEGGMMAYLTEMLRN</sequence>
<keyword evidence="7 10" id="KW-0799">Topoisomerase</keyword>
<feature type="domain" description="Topoisomerase 6 subunit A/Spo11 TOPRIM" evidence="12">
    <location>
        <begin position="189"/>
        <end position="357"/>
    </location>
</feature>